<dbReference type="EMBL" id="CP157179">
    <property type="protein sequence ID" value="XBG31126.1"/>
    <property type="molecule type" value="Genomic_DNA"/>
</dbReference>
<gene>
    <name evidence="1" type="ORF">ABH853_22185</name>
</gene>
<evidence type="ECO:0000313" key="1">
    <source>
        <dbReference type="EMBL" id="XBG31126.1"/>
    </source>
</evidence>
<protein>
    <submittedName>
        <fullName evidence="1">Uncharacterized protein</fullName>
    </submittedName>
</protein>
<accession>A0AAU7BF64</accession>
<name>A0AAU7BF64_9PSED</name>
<dbReference type="AlphaFoldDB" id="A0AAU7BF64"/>
<organism evidence="1">
    <name type="scientific">Pseudomonas sp. 13.2</name>
    <dbReference type="NCBI Taxonomy" id="3144665"/>
    <lineage>
        <taxon>Bacteria</taxon>
        <taxon>Pseudomonadati</taxon>
        <taxon>Pseudomonadota</taxon>
        <taxon>Gammaproteobacteria</taxon>
        <taxon>Pseudomonadales</taxon>
        <taxon>Pseudomonadaceae</taxon>
        <taxon>Pseudomonas</taxon>
    </lineage>
</organism>
<reference evidence="1" key="2">
    <citation type="submission" date="2024-05" db="EMBL/GenBank/DDBJ databases">
        <authorList>
            <person name="Mellies J."/>
            <person name="Newton I."/>
        </authorList>
    </citation>
    <scope>NUCLEOTIDE SEQUENCE</scope>
    <source>
        <strain evidence="1">13.2</strain>
    </source>
</reference>
<proteinExistence type="predicted"/>
<reference evidence="1" key="1">
    <citation type="journal article" date="2019" name="Microbiol. Resour. Announc.">
        <title>Draft Genome Sequences of Five Environmental Bacterial Isolates That Degrade Polyethylene Terephthalate Plastic.</title>
        <authorList>
            <person name="Leon-Zayas R."/>
            <person name="Roberts C."/>
            <person name="Vague M."/>
            <person name="Mellies J.L."/>
        </authorList>
    </citation>
    <scope>NUCLEOTIDE SEQUENCE</scope>
    <source>
        <strain evidence="1">13.2</strain>
    </source>
</reference>
<sequence length="94" mass="9761">MSGAEDLARLTQTIDTTNELLLSEEIKMVDVGGGTLRPTNAKVLADLSTQMSGALIYTSTALGLAGTVSGGYFSVLAADASDYLILYRNEAGSL</sequence>